<keyword evidence="3" id="KW-1185">Reference proteome</keyword>
<organism evidence="2 3">
    <name type="scientific">Polarella glacialis</name>
    <name type="common">Dinoflagellate</name>
    <dbReference type="NCBI Taxonomy" id="89957"/>
    <lineage>
        <taxon>Eukaryota</taxon>
        <taxon>Sar</taxon>
        <taxon>Alveolata</taxon>
        <taxon>Dinophyceae</taxon>
        <taxon>Suessiales</taxon>
        <taxon>Suessiaceae</taxon>
        <taxon>Polarella</taxon>
    </lineage>
</organism>
<accession>A0A813HLW9</accession>
<feature type="non-terminal residue" evidence="2">
    <location>
        <position position="1"/>
    </location>
</feature>
<evidence type="ECO:0008006" key="4">
    <source>
        <dbReference type="Google" id="ProtNLM"/>
    </source>
</evidence>
<evidence type="ECO:0000256" key="1">
    <source>
        <dbReference type="PROSITE-ProRule" id="PRU00023"/>
    </source>
</evidence>
<sequence>KRDKVQELVSKRGADLHSPDEFGRLPMHYAVMRGWLEVTKLLLDLGARIDATGPLG</sequence>
<evidence type="ECO:0000313" key="3">
    <source>
        <dbReference type="Proteomes" id="UP000654075"/>
    </source>
</evidence>
<evidence type="ECO:0000313" key="2">
    <source>
        <dbReference type="EMBL" id="CAE8638751.1"/>
    </source>
</evidence>
<dbReference type="PROSITE" id="PS50297">
    <property type="entry name" value="ANK_REP_REGION"/>
    <property type="match status" value="1"/>
</dbReference>
<dbReference type="EMBL" id="CAJNNV010032052">
    <property type="protein sequence ID" value="CAE8638751.1"/>
    <property type="molecule type" value="Genomic_DNA"/>
</dbReference>
<dbReference type="Proteomes" id="UP000654075">
    <property type="component" value="Unassembled WGS sequence"/>
</dbReference>
<feature type="repeat" description="ANK" evidence="1">
    <location>
        <begin position="22"/>
        <end position="54"/>
    </location>
</feature>
<dbReference type="OrthoDB" id="194358at2759"/>
<keyword evidence="1" id="KW-0040">ANK repeat</keyword>
<dbReference type="Pfam" id="PF12796">
    <property type="entry name" value="Ank_2"/>
    <property type="match status" value="1"/>
</dbReference>
<feature type="non-terminal residue" evidence="2">
    <location>
        <position position="56"/>
    </location>
</feature>
<protein>
    <recommendedName>
        <fullName evidence="4">Ankyrin repeat domain-containing protein</fullName>
    </recommendedName>
</protein>
<reference evidence="2" key="1">
    <citation type="submission" date="2021-02" db="EMBL/GenBank/DDBJ databases">
        <authorList>
            <person name="Dougan E. K."/>
            <person name="Rhodes N."/>
            <person name="Thang M."/>
            <person name="Chan C."/>
        </authorList>
    </citation>
    <scope>NUCLEOTIDE SEQUENCE</scope>
</reference>
<name>A0A813HLW9_POLGL</name>
<dbReference type="AlphaFoldDB" id="A0A813HLW9"/>
<dbReference type="PROSITE" id="PS50088">
    <property type="entry name" value="ANK_REPEAT"/>
    <property type="match status" value="1"/>
</dbReference>
<comment type="caution">
    <text evidence="2">The sequence shown here is derived from an EMBL/GenBank/DDBJ whole genome shotgun (WGS) entry which is preliminary data.</text>
</comment>
<dbReference type="InterPro" id="IPR036770">
    <property type="entry name" value="Ankyrin_rpt-contain_sf"/>
</dbReference>
<proteinExistence type="predicted"/>
<dbReference type="SUPFAM" id="SSF48403">
    <property type="entry name" value="Ankyrin repeat"/>
    <property type="match status" value="1"/>
</dbReference>
<gene>
    <name evidence="2" type="ORF">PGLA1383_LOCUS53891</name>
</gene>
<dbReference type="InterPro" id="IPR002110">
    <property type="entry name" value="Ankyrin_rpt"/>
</dbReference>
<dbReference type="Gene3D" id="1.25.40.20">
    <property type="entry name" value="Ankyrin repeat-containing domain"/>
    <property type="match status" value="1"/>
</dbReference>